<sequence length="244" mass="27280">MIIFFTKLRRKIPAPAYRLARKLFVSAQVLIPFETKLRFYGRVAKKTVPYSLIRGDDCVLQIGMPSDLLNQGRSRSLLFHFLGPKTLVLVEPDANSVATGHRIFNSFKNARTETIIFEGAVSTFEGKLFLEIANNRQATNKPVLSETIRKTKLGDGKLQTIEVRALPIAVYANRAPDLPSVLSVTTNGGELAVVRQYLGEIQKKDWPRIICIAPPQSGLEIEFEKLGYTSLGLDDRGLSFERNS</sequence>
<name>J9DYN3_9PROT</name>
<organism evidence="1 2">
    <name type="scientific">alpha proteobacterium IMCC14465</name>
    <dbReference type="NCBI Taxonomy" id="1220535"/>
    <lineage>
        <taxon>Bacteria</taxon>
        <taxon>Pseudomonadati</taxon>
        <taxon>Pseudomonadota</taxon>
        <taxon>Alphaproteobacteria</taxon>
        <taxon>PS1 clade</taxon>
    </lineage>
</organism>
<evidence type="ECO:0000313" key="2">
    <source>
        <dbReference type="Proteomes" id="UP000004836"/>
    </source>
</evidence>
<accession>J9DYN3</accession>
<comment type="caution">
    <text evidence="1">The sequence shown here is derived from an EMBL/GenBank/DDBJ whole genome shotgun (WGS) entry which is preliminary data.</text>
</comment>
<dbReference type="Proteomes" id="UP000004836">
    <property type="component" value="Unassembled WGS sequence"/>
</dbReference>
<protein>
    <submittedName>
        <fullName evidence="1">Uncharacterized protein</fullName>
    </submittedName>
</protein>
<dbReference type="OrthoDB" id="7272699at2"/>
<reference evidence="1 2" key="1">
    <citation type="journal article" date="2012" name="J. Bacteriol.">
        <title>Genome Sequence of Strain IMCC14465, Isolated from the East Sea, Belonging to the PS1 Clade of Alphaproteobacteria.</title>
        <authorList>
            <person name="Yang S.J."/>
            <person name="Kang I."/>
            <person name="Cho J.C."/>
        </authorList>
    </citation>
    <scope>NUCLEOTIDE SEQUENCE [LARGE SCALE GENOMIC DNA]</scope>
    <source>
        <strain evidence="1 2">IMCC14465</strain>
    </source>
</reference>
<keyword evidence="2" id="KW-1185">Reference proteome</keyword>
<gene>
    <name evidence="1" type="ORF">IMCC14465_05060</name>
</gene>
<proteinExistence type="predicted"/>
<dbReference type="STRING" id="1220535.IMCC14465_05060"/>
<dbReference type="EMBL" id="ALYF01000002">
    <property type="protein sequence ID" value="EJW22112.1"/>
    <property type="molecule type" value="Genomic_DNA"/>
</dbReference>
<evidence type="ECO:0000313" key="1">
    <source>
        <dbReference type="EMBL" id="EJW22112.1"/>
    </source>
</evidence>
<dbReference type="AlphaFoldDB" id="J9DYN3"/>